<accession>A0A0R1M508</accession>
<dbReference type="STRING" id="1423731.FC81_GL000185"/>
<reference evidence="1 2" key="1">
    <citation type="journal article" date="2015" name="Genome Announc.">
        <title>Expanding the biotechnology potential of lactobacilli through comparative genomics of 213 strains and associated genera.</title>
        <authorList>
            <person name="Sun Z."/>
            <person name="Harris H.M."/>
            <person name="McCann A."/>
            <person name="Guo C."/>
            <person name="Argimon S."/>
            <person name="Zhang W."/>
            <person name="Yang X."/>
            <person name="Jeffery I.B."/>
            <person name="Cooney J.C."/>
            <person name="Kagawa T.F."/>
            <person name="Liu W."/>
            <person name="Song Y."/>
            <person name="Salvetti E."/>
            <person name="Wrobel A."/>
            <person name="Rasinkangas P."/>
            <person name="Parkhill J."/>
            <person name="Rea M.C."/>
            <person name="O'Sullivan O."/>
            <person name="Ritari J."/>
            <person name="Douillard F.P."/>
            <person name="Paul Ross R."/>
            <person name="Yang R."/>
            <person name="Briner A.E."/>
            <person name="Felis G.E."/>
            <person name="de Vos W.M."/>
            <person name="Barrangou R."/>
            <person name="Klaenhammer T.R."/>
            <person name="Caufield P.W."/>
            <person name="Cui Y."/>
            <person name="Zhang H."/>
            <person name="O'Toole P.W."/>
        </authorList>
    </citation>
    <scope>NUCLEOTIDE SEQUENCE [LARGE SCALE GENOMIC DNA]</scope>
    <source>
        <strain evidence="1 2">DSM 19910</strain>
    </source>
</reference>
<dbReference type="AlphaFoldDB" id="A0A0R1M508"/>
<keyword evidence="2" id="KW-1185">Reference proteome</keyword>
<proteinExistence type="predicted"/>
<dbReference type="Proteomes" id="UP000051621">
    <property type="component" value="Unassembled WGS sequence"/>
</dbReference>
<protein>
    <submittedName>
        <fullName evidence="1">Uncharacterized protein</fullName>
    </submittedName>
</protein>
<comment type="caution">
    <text evidence="1">The sequence shown here is derived from an EMBL/GenBank/DDBJ whole genome shotgun (WGS) entry which is preliminary data.</text>
</comment>
<name>A0A0R1M508_9LACO</name>
<organism evidence="1 2">
    <name type="scientific">Liquorilactobacillus capillatus DSM 19910</name>
    <dbReference type="NCBI Taxonomy" id="1423731"/>
    <lineage>
        <taxon>Bacteria</taxon>
        <taxon>Bacillati</taxon>
        <taxon>Bacillota</taxon>
        <taxon>Bacilli</taxon>
        <taxon>Lactobacillales</taxon>
        <taxon>Lactobacillaceae</taxon>
        <taxon>Liquorilactobacillus</taxon>
    </lineage>
</organism>
<dbReference type="PATRIC" id="fig|1423731.3.peg.190"/>
<dbReference type="OrthoDB" id="2297036at2"/>
<evidence type="ECO:0000313" key="2">
    <source>
        <dbReference type="Proteomes" id="UP000051621"/>
    </source>
</evidence>
<sequence>MKTSTKVKLLGLVISTGVAAYYSRHQLLYKLQQTKERSTELKDNLTAVIEKTEDVSANLKRLMHDVDKYSPILDELADEISEFQFLIKPHLDKLEKEHS</sequence>
<evidence type="ECO:0000313" key="1">
    <source>
        <dbReference type="EMBL" id="KRL03183.1"/>
    </source>
</evidence>
<dbReference type="EMBL" id="AZEF01000006">
    <property type="protein sequence ID" value="KRL03183.1"/>
    <property type="molecule type" value="Genomic_DNA"/>
</dbReference>
<dbReference type="RefSeq" id="WP_057742081.1">
    <property type="nucleotide sequence ID" value="NZ_AZEF01000006.1"/>
</dbReference>
<gene>
    <name evidence="1" type="ORF">FC81_GL000185</name>
</gene>